<dbReference type="EMBL" id="CM042025">
    <property type="protein sequence ID" value="KAI3808913.1"/>
    <property type="molecule type" value="Genomic_DNA"/>
</dbReference>
<evidence type="ECO:0000313" key="1">
    <source>
        <dbReference type="EMBL" id="KAI3808913.1"/>
    </source>
</evidence>
<accession>A0ACB9IL06</accession>
<organism evidence="1 2">
    <name type="scientific">Smallanthus sonchifolius</name>
    <dbReference type="NCBI Taxonomy" id="185202"/>
    <lineage>
        <taxon>Eukaryota</taxon>
        <taxon>Viridiplantae</taxon>
        <taxon>Streptophyta</taxon>
        <taxon>Embryophyta</taxon>
        <taxon>Tracheophyta</taxon>
        <taxon>Spermatophyta</taxon>
        <taxon>Magnoliopsida</taxon>
        <taxon>eudicotyledons</taxon>
        <taxon>Gunneridae</taxon>
        <taxon>Pentapetalae</taxon>
        <taxon>asterids</taxon>
        <taxon>campanulids</taxon>
        <taxon>Asterales</taxon>
        <taxon>Asteraceae</taxon>
        <taxon>Asteroideae</taxon>
        <taxon>Heliantheae alliance</taxon>
        <taxon>Millerieae</taxon>
        <taxon>Smallanthus</taxon>
    </lineage>
</organism>
<keyword evidence="2" id="KW-1185">Reference proteome</keyword>
<evidence type="ECO:0000313" key="2">
    <source>
        <dbReference type="Proteomes" id="UP001056120"/>
    </source>
</evidence>
<reference evidence="2" key="1">
    <citation type="journal article" date="2022" name="Mol. Ecol. Resour.">
        <title>The genomes of chicory, endive, great burdock and yacon provide insights into Asteraceae palaeo-polyploidization history and plant inulin production.</title>
        <authorList>
            <person name="Fan W."/>
            <person name="Wang S."/>
            <person name="Wang H."/>
            <person name="Wang A."/>
            <person name="Jiang F."/>
            <person name="Liu H."/>
            <person name="Zhao H."/>
            <person name="Xu D."/>
            <person name="Zhang Y."/>
        </authorList>
    </citation>
    <scope>NUCLEOTIDE SEQUENCE [LARGE SCALE GENOMIC DNA]</scope>
    <source>
        <strain evidence="2">cv. Yunnan</strain>
    </source>
</reference>
<dbReference type="Proteomes" id="UP001056120">
    <property type="component" value="Linkage Group LG08"/>
</dbReference>
<gene>
    <name evidence="1" type="ORF">L1987_24876</name>
</gene>
<proteinExistence type="predicted"/>
<name>A0ACB9IL06_9ASTR</name>
<reference evidence="1 2" key="2">
    <citation type="journal article" date="2022" name="Mol. Ecol. Resour.">
        <title>The genomes of chicory, endive, great burdock and yacon provide insights into Asteraceae paleo-polyploidization history and plant inulin production.</title>
        <authorList>
            <person name="Fan W."/>
            <person name="Wang S."/>
            <person name="Wang H."/>
            <person name="Wang A."/>
            <person name="Jiang F."/>
            <person name="Liu H."/>
            <person name="Zhao H."/>
            <person name="Xu D."/>
            <person name="Zhang Y."/>
        </authorList>
    </citation>
    <scope>NUCLEOTIDE SEQUENCE [LARGE SCALE GENOMIC DNA]</scope>
    <source>
        <strain evidence="2">cv. Yunnan</strain>
        <tissue evidence="1">Leaves</tissue>
    </source>
</reference>
<sequence length="141" mass="16330">MDPYIQDEYNLMDGFEVTFDNFKTLPDDFSPRATLKHKPTPAYDNVYNDIVLGLRDPPPKFGYSASTPGSTIECLDRSLRETDQVKKELILTREVLIETEKDLSKAKKKLAQKDKAHKSFAKRIWFQWKSLMKDAKSVVKK</sequence>
<comment type="caution">
    <text evidence="1">The sequence shown here is derived from an EMBL/GenBank/DDBJ whole genome shotgun (WGS) entry which is preliminary data.</text>
</comment>
<protein>
    <submittedName>
        <fullName evidence="1">Uncharacterized protein</fullName>
    </submittedName>
</protein>